<sequence>RIIIDENKKKPINEKQYIYVKNIAPFDVERGGKIFKAGKKTRIPRDRKIEKQIKPCSHLVIIKR</sequence>
<name>X1HZQ3_9ZZZZ</name>
<evidence type="ECO:0000313" key="1">
    <source>
        <dbReference type="EMBL" id="GAH74927.1"/>
    </source>
</evidence>
<organism evidence="1">
    <name type="scientific">marine sediment metagenome</name>
    <dbReference type="NCBI Taxonomy" id="412755"/>
    <lineage>
        <taxon>unclassified sequences</taxon>
        <taxon>metagenomes</taxon>
        <taxon>ecological metagenomes</taxon>
    </lineage>
</organism>
<gene>
    <name evidence="1" type="ORF">S03H2_42116</name>
</gene>
<feature type="non-terminal residue" evidence="1">
    <location>
        <position position="1"/>
    </location>
</feature>
<proteinExistence type="predicted"/>
<comment type="caution">
    <text evidence="1">The sequence shown here is derived from an EMBL/GenBank/DDBJ whole genome shotgun (WGS) entry which is preliminary data.</text>
</comment>
<reference evidence="1" key="1">
    <citation type="journal article" date="2014" name="Front. Microbiol.">
        <title>High frequency of phylogenetically diverse reductive dehalogenase-homologous genes in deep subseafloor sedimentary metagenomes.</title>
        <authorList>
            <person name="Kawai M."/>
            <person name="Futagami T."/>
            <person name="Toyoda A."/>
            <person name="Takaki Y."/>
            <person name="Nishi S."/>
            <person name="Hori S."/>
            <person name="Arai W."/>
            <person name="Tsubouchi T."/>
            <person name="Morono Y."/>
            <person name="Uchiyama I."/>
            <person name="Ito T."/>
            <person name="Fujiyama A."/>
            <person name="Inagaki F."/>
            <person name="Takami H."/>
        </authorList>
    </citation>
    <scope>NUCLEOTIDE SEQUENCE</scope>
    <source>
        <strain evidence="1">Expedition CK06-06</strain>
    </source>
</reference>
<accession>X1HZQ3</accession>
<dbReference type="EMBL" id="BARU01026194">
    <property type="protein sequence ID" value="GAH74927.1"/>
    <property type="molecule type" value="Genomic_DNA"/>
</dbReference>
<dbReference type="AlphaFoldDB" id="X1HZQ3"/>
<protein>
    <submittedName>
        <fullName evidence="1">Uncharacterized protein</fullName>
    </submittedName>
</protein>